<dbReference type="InterPro" id="IPR012902">
    <property type="entry name" value="N_methyl_site"/>
</dbReference>
<feature type="transmembrane region" description="Helical" evidence="3">
    <location>
        <begin position="12"/>
        <end position="33"/>
    </location>
</feature>
<name>A0ABX2ZQ49_9BACI</name>
<organism evidence="4 5">
    <name type="scientific">Gottfriedia luciferensis</name>
    <dbReference type="NCBI Taxonomy" id="178774"/>
    <lineage>
        <taxon>Bacteria</taxon>
        <taxon>Bacillati</taxon>
        <taxon>Bacillota</taxon>
        <taxon>Bacilli</taxon>
        <taxon>Bacillales</taxon>
        <taxon>Bacillaceae</taxon>
        <taxon>Gottfriedia</taxon>
    </lineage>
</organism>
<gene>
    <name evidence="4" type="ORF">BED47_06630</name>
</gene>
<comment type="caution">
    <text evidence="4">The sequence shown here is derived from an EMBL/GenBank/DDBJ whole genome shotgun (WGS) entry which is preliminary data.</text>
</comment>
<dbReference type="Proteomes" id="UP000094580">
    <property type="component" value="Unassembled WGS sequence"/>
</dbReference>
<dbReference type="Pfam" id="PF07963">
    <property type="entry name" value="N_methyl"/>
    <property type="match status" value="1"/>
</dbReference>
<protein>
    <recommendedName>
        <fullName evidence="6">Prepilin-type N-terminal cleavage/methylation domain-containing protein</fullName>
    </recommendedName>
</protein>
<keyword evidence="3" id="KW-0812">Transmembrane</keyword>
<dbReference type="RefSeq" id="WP_069034116.1">
    <property type="nucleotide sequence ID" value="NZ_MDKC01000023.1"/>
</dbReference>
<keyword evidence="5" id="KW-1185">Reference proteome</keyword>
<accession>A0ABX2ZQ49</accession>
<keyword evidence="2" id="KW-0178">Competence</keyword>
<dbReference type="InterPro" id="IPR016977">
    <property type="entry name" value="ComGF"/>
</dbReference>
<dbReference type="PROSITE" id="PS00409">
    <property type="entry name" value="PROKAR_NTER_METHYL"/>
    <property type="match status" value="1"/>
</dbReference>
<keyword evidence="3" id="KW-0472">Membrane</keyword>
<proteinExistence type="predicted"/>
<evidence type="ECO:0000256" key="1">
    <source>
        <dbReference type="ARBA" id="ARBA00004241"/>
    </source>
</evidence>
<evidence type="ECO:0000313" key="4">
    <source>
        <dbReference type="EMBL" id="ODG91331.1"/>
    </source>
</evidence>
<sequence length="144" mass="16957">MKKLQNEKGFTLLETLFSLVLFLMIISISTSSIKSFVKRNYSYESVNRLELDNFIKEVQKEANKSISFTVHSELLLFEEFNQVSTSYRKYATIIRRQRLGLGHEIVLQKIRDIKFEQISERQILVKIIDLNGGTYEKTIRLFIN</sequence>
<keyword evidence="3" id="KW-1133">Transmembrane helix</keyword>
<dbReference type="NCBIfam" id="NF041002">
    <property type="entry name" value="pilin_ComGF"/>
    <property type="match status" value="1"/>
</dbReference>
<reference evidence="4 5" key="1">
    <citation type="submission" date="2016-07" db="EMBL/GenBank/DDBJ databases">
        <authorList>
            <person name="Townsley L."/>
            <person name="Shank E.A."/>
        </authorList>
    </citation>
    <scope>NUCLEOTIDE SEQUENCE [LARGE SCALE GENOMIC DNA]</scope>
    <source>
        <strain evidence="4 5">CH01</strain>
    </source>
</reference>
<dbReference type="Pfam" id="PF15980">
    <property type="entry name" value="ComGF"/>
    <property type="match status" value="1"/>
</dbReference>
<dbReference type="EMBL" id="MDKC01000023">
    <property type="protein sequence ID" value="ODG91331.1"/>
    <property type="molecule type" value="Genomic_DNA"/>
</dbReference>
<evidence type="ECO:0000256" key="3">
    <source>
        <dbReference type="SAM" id="Phobius"/>
    </source>
</evidence>
<evidence type="ECO:0000313" key="5">
    <source>
        <dbReference type="Proteomes" id="UP000094580"/>
    </source>
</evidence>
<evidence type="ECO:0000256" key="2">
    <source>
        <dbReference type="ARBA" id="ARBA00023287"/>
    </source>
</evidence>
<comment type="subcellular location">
    <subcellularLocation>
        <location evidence="1">Cell surface</location>
    </subcellularLocation>
</comment>
<evidence type="ECO:0008006" key="6">
    <source>
        <dbReference type="Google" id="ProtNLM"/>
    </source>
</evidence>